<keyword evidence="4" id="KW-1185">Reference proteome</keyword>
<reference evidence="3 4" key="1">
    <citation type="submission" date="2024-02" db="EMBL/GenBank/DDBJ databases">
        <title>First draft genome assembly of two strains of Seiridium cardinale.</title>
        <authorList>
            <person name="Emiliani G."/>
            <person name="Scali E."/>
        </authorList>
    </citation>
    <scope>NUCLEOTIDE SEQUENCE [LARGE SCALE GENOMIC DNA]</scope>
    <source>
        <strain evidence="3 4">BM-138-000479</strain>
    </source>
</reference>
<feature type="chain" id="PRO_5045319470" evidence="2">
    <location>
        <begin position="23"/>
        <end position="134"/>
    </location>
</feature>
<dbReference type="EMBL" id="JARVKM010000012">
    <property type="protein sequence ID" value="KAK9779216.1"/>
    <property type="molecule type" value="Genomic_DNA"/>
</dbReference>
<evidence type="ECO:0000313" key="3">
    <source>
        <dbReference type="EMBL" id="KAK9779216.1"/>
    </source>
</evidence>
<evidence type="ECO:0000313" key="4">
    <source>
        <dbReference type="Proteomes" id="UP001465668"/>
    </source>
</evidence>
<comment type="caution">
    <text evidence="3">The sequence shown here is derived from an EMBL/GenBank/DDBJ whole genome shotgun (WGS) entry which is preliminary data.</text>
</comment>
<keyword evidence="2" id="KW-0732">Signal</keyword>
<accession>A0ABR2Y008</accession>
<proteinExistence type="predicted"/>
<feature type="region of interest" description="Disordered" evidence="1">
    <location>
        <begin position="48"/>
        <end position="134"/>
    </location>
</feature>
<organism evidence="3 4">
    <name type="scientific">Seiridium cardinale</name>
    <dbReference type="NCBI Taxonomy" id="138064"/>
    <lineage>
        <taxon>Eukaryota</taxon>
        <taxon>Fungi</taxon>
        <taxon>Dikarya</taxon>
        <taxon>Ascomycota</taxon>
        <taxon>Pezizomycotina</taxon>
        <taxon>Sordariomycetes</taxon>
        <taxon>Xylariomycetidae</taxon>
        <taxon>Amphisphaeriales</taxon>
        <taxon>Sporocadaceae</taxon>
        <taxon>Seiridium</taxon>
    </lineage>
</organism>
<evidence type="ECO:0000256" key="1">
    <source>
        <dbReference type="SAM" id="MobiDB-lite"/>
    </source>
</evidence>
<sequence>MHAPSFIQLVVSGLLATSAANGFQVTGPRDLARPLAGALVAYAVPALAAPSIEQREPHHKGRGKAAGNKRSIEERHHKGRGKNAGAKRDIEEEEHLEARHHKGRGKNAGAKRAVEEEEHLEARHHKGRGKAAGN</sequence>
<feature type="compositionally biased region" description="Basic residues" evidence="1">
    <location>
        <begin position="122"/>
        <end position="134"/>
    </location>
</feature>
<dbReference type="Proteomes" id="UP001465668">
    <property type="component" value="Unassembled WGS sequence"/>
</dbReference>
<feature type="signal peptide" evidence="2">
    <location>
        <begin position="1"/>
        <end position="22"/>
    </location>
</feature>
<gene>
    <name evidence="3" type="ORF">SCAR479_04083</name>
</gene>
<name>A0ABR2Y008_9PEZI</name>
<evidence type="ECO:0000256" key="2">
    <source>
        <dbReference type="SAM" id="SignalP"/>
    </source>
</evidence>
<protein>
    <submittedName>
        <fullName evidence="3">Uncharacterized protein</fullName>
    </submittedName>
</protein>